<dbReference type="SUPFAM" id="SSF49503">
    <property type="entry name" value="Cupredoxins"/>
    <property type="match status" value="1"/>
</dbReference>
<evidence type="ECO:0000313" key="3">
    <source>
        <dbReference type="Proteomes" id="UP001590950"/>
    </source>
</evidence>
<evidence type="ECO:0000313" key="2">
    <source>
        <dbReference type="EMBL" id="KAL2036500.1"/>
    </source>
</evidence>
<dbReference type="InterPro" id="IPR008972">
    <property type="entry name" value="Cupredoxin"/>
</dbReference>
<keyword evidence="1" id="KW-0732">Signal</keyword>
<feature type="signal peptide" evidence="1">
    <location>
        <begin position="1"/>
        <end position="17"/>
    </location>
</feature>
<accession>A0ABR3ZSY1</accession>
<dbReference type="Proteomes" id="UP001590950">
    <property type="component" value="Unassembled WGS sequence"/>
</dbReference>
<dbReference type="EMBL" id="JBEFKJ010000075">
    <property type="protein sequence ID" value="KAL2036500.1"/>
    <property type="molecule type" value="Genomic_DNA"/>
</dbReference>
<reference evidence="2 3" key="1">
    <citation type="submission" date="2024-09" db="EMBL/GenBank/DDBJ databases">
        <title>Rethinking Asexuality: The Enigmatic Case of Functional Sexual Genes in Lepraria (Stereocaulaceae).</title>
        <authorList>
            <person name="Doellman M."/>
            <person name="Sun Y."/>
            <person name="Barcenas-Pena A."/>
            <person name="Lumbsch H.T."/>
            <person name="Grewe F."/>
        </authorList>
    </citation>
    <scope>NUCLEOTIDE SEQUENCE [LARGE SCALE GENOMIC DNA]</scope>
    <source>
        <strain evidence="2 3">Mercado 3170</strain>
    </source>
</reference>
<protein>
    <submittedName>
        <fullName evidence="2">Uncharacterized protein</fullName>
    </submittedName>
</protein>
<keyword evidence="3" id="KW-1185">Reference proteome</keyword>
<sequence length="147" mass="16186">MLSYGLHLCLLLIRVHIQKRSPSSLPLVSTIYSSSILQDSFRSLQYTLSVNYLSNLYHLNGNHKNIMHFSLSLSSLPILLSLTHATNIPIKVGADAKLLAFNPQVVTANIGDTLTFSYFPKNHSIVQSSFADPCHPLANGFSSGFQP</sequence>
<organism evidence="2 3">
    <name type="scientific">Stereocaulon virgatum</name>
    <dbReference type="NCBI Taxonomy" id="373712"/>
    <lineage>
        <taxon>Eukaryota</taxon>
        <taxon>Fungi</taxon>
        <taxon>Dikarya</taxon>
        <taxon>Ascomycota</taxon>
        <taxon>Pezizomycotina</taxon>
        <taxon>Lecanoromycetes</taxon>
        <taxon>OSLEUM clade</taxon>
        <taxon>Lecanoromycetidae</taxon>
        <taxon>Lecanorales</taxon>
        <taxon>Lecanorineae</taxon>
        <taxon>Stereocaulaceae</taxon>
        <taxon>Stereocaulon</taxon>
    </lineage>
</organism>
<dbReference type="PANTHER" id="PTHR34883">
    <property type="entry name" value="SERINE-RICH PROTEIN, PUTATIVE-RELATED-RELATED"/>
    <property type="match status" value="1"/>
</dbReference>
<dbReference type="InterPro" id="IPR052953">
    <property type="entry name" value="Ser-rich/MCO-related"/>
</dbReference>
<proteinExistence type="predicted"/>
<feature type="chain" id="PRO_5045439151" evidence="1">
    <location>
        <begin position="18"/>
        <end position="147"/>
    </location>
</feature>
<name>A0ABR3ZSY1_9LECA</name>
<dbReference type="PANTHER" id="PTHR34883:SF15">
    <property type="entry name" value="EXTRACELLULAR SERINE-RICH PROTEIN"/>
    <property type="match status" value="1"/>
</dbReference>
<comment type="caution">
    <text evidence="2">The sequence shown here is derived from an EMBL/GenBank/DDBJ whole genome shotgun (WGS) entry which is preliminary data.</text>
</comment>
<gene>
    <name evidence="2" type="ORF">N7G274_010766</name>
</gene>
<evidence type="ECO:0000256" key="1">
    <source>
        <dbReference type="SAM" id="SignalP"/>
    </source>
</evidence>